<dbReference type="InterPro" id="IPR029044">
    <property type="entry name" value="Nucleotide-diphossugar_trans"/>
</dbReference>
<dbReference type="Proteomes" id="UP001500751">
    <property type="component" value="Unassembled WGS sequence"/>
</dbReference>
<feature type="transmembrane region" description="Helical" evidence="4">
    <location>
        <begin position="369"/>
        <end position="390"/>
    </location>
</feature>
<evidence type="ECO:0000256" key="4">
    <source>
        <dbReference type="SAM" id="Phobius"/>
    </source>
</evidence>
<keyword evidence="4" id="KW-0472">Membrane</keyword>
<accession>A0ABP5FRW9</accession>
<sequence length="470" mass="51466">MDALEVCITVSVLLGYGFLWYVVSLVWAFLRIRPDVPADPDSLSWHFFVPCRDEAAVIGPTLAYLRSTFPAAVCWVVDDDSTDATCSIVAEIGRSDPGVRLVRRRLPQARTGKGDALNAAYRALCADLEPTTDHATVVVCVVDADGRPSPETLAVCAGPRLLGDPATGAAQIEVRMSNRAASRPLPGRGLITNVAAGLLARLQDIEFRCPISAMQTLRAWCRTVNLGGNGQLVRLSALDSLDDEHDGGPWGNALLEDYEIGLRLMLAGWDIAYTTSAWVDQEALWSLRTLMVQRTRWAQGSMQCLRYLPRIWRSPHFGNAGLFEVTYFMLQPWMQLVGAVVYPIPFIAFAYAAACAPEATQQFLRDGGAAMLLLYSVIAVGEFAVWGVVYRVRCETKLSRRYSLAVGLAMMAYSFLGYAIAWRAFARLVTGRTSWPKTPRNAELVRPREHADIPAGAPVSVSGAQRHGAT</sequence>
<dbReference type="Gene3D" id="3.90.550.10">
    <property type="entry name" value="Spore Coat Polysaccharide Biosynthesis Protein SpsA, Chain A"/>
    <property type="match status" value="1"/>
</dbReference>
<evidence type="ECO:0000313" key="6">
    <source>
        <dbReference type="Proteomes" id="UP001500751"/>
    </source>
</evidence>
<evidence type="ECO:0000256" key="2">
    <source>
        <dbReference type="ARBA" id="ARBA00022676"/>
    </source>
</evidence>
<dbReference type="EMBL" id="BAAAQN010000016">
    <property type="protein sequence ID" value="GAA2030271.1"/>
    <property type="molecule type" value="Genomic_DNA"/>
</dbReference>
<name>A0ABP5FRW9_9ACTN</name>
<evidence type="ECO:0000256" key="1">
    <source>
        <dbReference type="ARBA" id="ARBA00006739"/>
    </source>
</evidence>
<proteinExistence type="inferred from homology"/>
<keyword evidence="4" id="KW-0812">Transmembrane</keyword>
<dbReference type="SUPFAM" id="SSF53448">
    <property type="entry name" value="Nucleotide-diphospho-sugar transferases"/>
    <property type="match status" value="1"/>
</dbReference>
<gene>
    <name evidence="5" type="ORF">GCM10009839_32460</name>
</gene>
<keyword evidence="3" id="KW-0808">Transferase</keyword>
<dbReference type="RefSeq" id="WP_344666433.1">
    <property type="nucleotide sequence ID" value="NZ_BAAAQN010000016.1"/>
</dbReference>
<feature type="transmembrane region" description="Helical" evidence="4">
    <location>
        <begin position="402"/>
        <end position="425"/>
    </location>
</feature>
<keyword evidence="6" id="KW-1185">Reference proteome</keyword>
<dbReference type="Pfam" id="PF13641">
    <property type="entry name" value="Glyco_tranf_2_3"/>
    <property type="match status" value="1"/>
</dbReference>
<evidence type="ECO:0000256" key="3">
    <source>
        <dbReference type="ARBA" id="ARBA00022679"/>
    </source>
</evidence>
<dbReference type="PANTHER" id="PTHR43630">
    <property type="entry name" value="POLY-BETA-1,6-N-ACETYL-D-GLUCOSAMINE SYNTHASE"/>
    <property type="match status" value="1"/>
</dbReference>
<protein>
    <submittedName>
        <fullName evidence="5">Glycosyltransferase</fullName>
    </submittedName>
</protein>
<keyword evidence="2" id="KW-0328">Glycosyltransferase</keyword>
<reference evidence="6" key="1">
    <citation type="journal article" date="2019" name="Int. J. Syst. Evol. Microbiol.">
        <title>The Global Catalogue of Microorganisms (GCM) 10K type strain sequencing project: providing services to taxonomists for standard genome sequencing and annotation.</title>
        <authorList>
            <consortium name="The Broad Institute Genomics Platform"/>
            <consortium name="The Broad Institute Genome Sequencing Center for Infectious Disease"/>
            <person name="Wu L."/>
            <person name="Ma J."/>
        </authorList>
    </citation>
    <scope>NUCLEOTIDE SEQUENCE [LARGE SCALE GENOMIC DNA]</scope>
    <source>
        <strain evidence="6">JCM 16014</strain>
    </source>
</reference>
<comment type="caution">
    <text evidence="5">The sequence shown here is derived from an EMBL/GenBank/DDBJ whole genome shotgun (WGS) entry which is preliminary data.</text>
</comment>
<comment type="similarity">
    <text evidence="1">Belongs to the glycosyltransferase 2 family.</text>
</comment>
<keyword evidence="4" id="KW-1133">Transmembrane helix</keyword>
<feature type="transmembrane region" description="Helical" evidence="4">
    <location>
        <begin position="6"/>
        <end position="30"/>
    </location>
</feature>
<dbReference type="PANTHER" id="PTHR43630:SF1">
    <property type="entry name" value="POLY-BETA-1,6-N-ACETYL-D-GLUCOSAMINE SYNTHASE"/>
    <property type="match status" value="1"/>
</dbReference>
<organism evidence="5 6">
    <name type="scientific">Catenulispora yoronensis</name>
    <dbReference type="NCBI Taxonomy" id="450799"/>
    <lineage>
        <taxon>Bacteria</taxon>
        <taxon>Bacillati</taxon>
        <taxon>Actinomycetota</taxon>
        <taxon>Actinomycetes</taxon>
        <taxon>Catenulisporales</taxon>
        <taxon>Catenulisporaceae</taxon>
        <taxon>Catenulispora</taxon>
    </lineage>
</organism>
<evidence type="ECO:0000313" key="5">
    <source>
        <dbReference type="EMBL" id="GAA2030271.1"/>
    </source>
</evidence>
<feature type="transmembrane region" description="Helical" evidence="4">
    <location>
        <begin position="336"/>
        <end position="354"/>
    </location>
</feature>